<dbReference type="Proteomes" id="UP000028643">
    <property type="component" value="Unassembled WGS sequence"/>
</dbReference>
<name>A0A085URB6_PSESX</name>
<dbReference type="AlphaFoldDB" id="A0A085URB6"/>
<evidence type="ECO:0000313" key="1">
    <source>
        <dbReference type="EMBL" id="KFE45729.1"/>
    </source>
</evidence>
<dbReference type="EMBL" id="JPQT01000142">
    <property type="protein sequence ID" value="KFE45729.1"/>
    <property type="molecule type" value="Genomic_DNA"/>
</dbReference>
<protein>
    <submittedName>
        <fullName evidence="1">Uncharacterized protein</fullName>
    </submittedName>
</protein>
<gene>
    <name evidence="1" type="ORF">IV02_26840</name>
</gene>
<accession>A0A085URB6</accession>
<comment type="caution">
    <text evidence="1">The sequence shown here is derived from an EMBL/GenBank/DDBJ whole genome shotgun (WGS) entry which is preliminary data.</text>
</comment>
<organism evidence="1 2">
    <name type="scientific">Pseudomonas syringae</name>
    <dbReference type="NCBI Taxonomy" id="317"/>
    <lineage>
        <taxon>Bacteria</taxon>
        <taxon>Pseudomonadati</taxon>
        <taxon>Pseudomonadota</taxon>
        <taxon>Gammaproteobacteria</taxon>
        <taxon>Pseudomonadales</taxon>
        <taxon>Pseudomonadaceae</taxon>
        <taxon>Pseudomonas</taxon>
    </lineage>
</organism>
<proteinExistence type="predicted"/>
<evidence type="ECO:0000313" key="2">
    <source>
        <dbReference type="Proteomes" id="UP000028643"/>
    </source>
</evidence>
<sequence>MPVQAAALVALGNVGETMGRLEGKLFENFHNQSTLKMVIAVAILAGDEFISNGLTDAFKTASSLRFEIPMSPRSASMVV</sequence>
<reference evidence="1 2" key="1">
    <citation type="submission" date="2014-07" db="EMBL/GenBank/DDBJ databases">
        <title>Draft Genome Sequences of Environmental Pseudomonas syringae strains.</title>
        <authorList>
            <person name="Baltrus D.A."/>
            <person name="Berge O."/>
            <person name="Morris C."/>
        </authorList>
    </citation>
    <scope>NUCLEOTIDE SEQUENCE [LARGE SCALE GENOMIC DNA]</scope>
    <source>
        <strain evidence="1 2">CEB003</strain>
    </source>
</reference>